<dbReference type="Pfam" id="PF13439">
    <property type="entry name" value="Glyco_transf_4"/>
    <property type="match status" value="1"/>
</dbReference>
<dbReference type="InterPro" id="IPR028098">
    <property type="entry name" value="Glyco_trans_4-like_N"/>
</dbReference>
<organism evidence="3">
    <name type="scientific">freshwater metagenome</name>
    <dbReference type="NCBI Taxonomy" id="449393"/>
    <lineage>
        <taxon>unclassified sequences</taxon>
        <taxon>metagenomes</taxon>
        <taxon>ecological metagenomes</taxon>
    </lineage>
</organism>
<reference evidence="3" key="1">
    <citation type="submission" date="2020-05" db="EMBL/GenBank/DDBJ databases">
        <authorList>
            <person name="Chiriac C."/>
            <person name="Salcher M."/>
            <person name="Ghai R."/>
            <person name="Kavagutti S V."/>
        </authorList>
    </citation>
    <scope>NUCLEOTIDE SEQUENCE</scope>
</reference>
<feature type="domain" description="Glycosyl transferase family 1" evidence="1">
    <location>
        <begin position="213"/>
        <end position="363"/>
    </location>
</feature>
<dbReference type="CDD" id="cd03801">
    <property type="entry name" value="GT4_PimA-like"/>
    <property type="match status" value="1"/>
</dbReference>
<evidence type="ECO:0000259" key="2">
    <source>
        <dbReference type="Pfam" id="PF13439"/>
    </source>
</evidence>
<name>A0A6J6FYE1_9ZZZZ</name>
<dbReference type="InterPro" id="IPR001296">
    <property type="entry name" value="Glyco_trans_1"/>
</dbReference>
<dbReference type="SUPFAM" id="SSF53756">
    <property type="entry name" value="UDP-Glycosyltransferase/glycogen phosphorylase"/>
    <property type="match status" value="1"/>
</dbReference>
<dbReference type="EMBL" id="CAEZUN010000008">
    <property type="protein sequence ID" value="CAB4591963.1"/>
    <property type="molecule type" value="Genomic_DNA"/>
</dbReference>
<dbReference type="AlphaFoldDB" id="A0A6J6FYE1"/>
<dbReference type="PANTHER" id="PTHR45947:SF3">
    <property type="entry name" value="SULFOQUINOVOSYL TRANSFERASE SQD2"/>
    <property type="match status" value="1"/>
</dbReference>
<dbReference type="Gene3D" id="3.40.50.2000">
    <property type="entry name" value="Glycogen Phosphorylase B"/>
    <property type="match status" value="2"/>
</dbReference>
<protein>
    <submittedName>
        <fullName evidence="3">Unannotated protein</fullName>
    </submittedName>
</protein>
<dbReference type="Pfam" id="PF00534">
    <property type="entry name" value="Glycos_transf_1"/>
    <property type="match status" value="1"/>
</dbReference>
<gene>
    <name evidence="3" type="ORF">UFOPK1826_00113</name>
</gene>
<dbReference type="PANTHER" id="PTHR45947">
    <property type="entry name" value="SULFOQUINOVOSYL TRANSFERASE SQD2"/>
    <property type="match status" value="1"/>
</dbReference>
<dbReference type="InterPro" id="IPR050194">
    <property type="entry name" value="Glycosyltransferase_grp1"/>
</dbReference>
<feature type="domain" description="Glycosyltransferase subfamily 4-like N-terminal" evidence="2">
    <location>
        <begin position="48"/>
        <end position="203"/>
    </location>
</feature>
<evidence type="ECO:0000259" key="1">
    <source>
        <dbReference type="Pfam" id="PF00534"/>
    </source>
</evidence>
<proteinExistence type="predicted"/>
<sequence>MNSASSPAYPVDLVNSVNPVNPVNPVKSFERKKMLRIGLVCPYSLTIPGGVQSQVLGLARELRRMGHEARVLGPCDGPPPEPFVTPLGNSLPTAANGSTAPLAPDPSAALRTIRAINDEAFDILHLHEPIAPGPTMTALLLRLAPMIGTFHAAGDIAWYGRINKGVNWLANHLDVRVAVSPQAQELANRYLGGEYEILFNGIENELYARPNISRSAEKIVFFCGRYEPRKGLAELLEAFAKLSDDVKLWIASDGDGISLLKQKYAHDGRISWLGRITDEDKIDRLAQCSVFCAPSLHSESFGIVVLESMASGTPVVASSLEGYRNVGTHDVNAWLVEPGDIAELAEGLTRVLTDKKLAQKLSDGGLIRASELSMSRLAKIYVEMYYVVLEREHFSPDHHPKSRIVRLYSDRVLRKNPQV</sequence>
<evidence type="ECO:0000313" key="3">
    <source>
        <dbReference type="EMBL" id="CAB4591963.1"/>
    </source>
</evidence>
<dbReference type="GO" id="GO:0016757">
    <property type="term" value="F:glycosyltransferase activity"/>
    <property type="evidence" value="ECO:0007669"/>
    <property type="project" value="InterPro"/>
</dbReference>
<accession>A0A6J6FYE1</accession>